<dbReference type="AlphaFoldDB" id="A0A2G8JQI2"/>
<organism evidence="5 6">
    <name type="scientific">Stichopus japonicus</name>
    <name type="common">Sea cucumber</name>
    <dbReference type="NCBI Taxonomy" id="307972"/>
    <lineage>
        <taxon>Eukaryota</taxon>
        <taxon>Metazoa</taxon>
        <taxon>Echinodermata</taxon>
        <taxon>Eleutherozoa</taxon>
        <taxon>Echinozoa</taxon>
        <taxon>Holothuroidea</taxon>
        <taxon>Aspidochirotacea</taxon>
        <taxon>Aspidochirotida</taxon>
        <taxon>Stichopodidae</taxon>
        <taxon>Apostichopus</taxon>
    </lineage>
</organism>
<keyword evidence="2" id="KW-0547">Nucleotide-binding</keyword>
<dbReference type="OrthoDB" id="442176at2759"/>
<evidence type="ECO:0000256" key="1">
    <source>
        <dbReference type="ARBA" id="ARBA00022679"/>
    </source>
</evidence>
<dbReference type="Gene3D" id="3.40.50.300">
    <property type="entry name" value="P-loop containing nucleotide triphosphate hydrolases"/>
    <property type="match status" value="2"/>
</dbReference>
<dbReference type="GO" id="GO:0005524">
    <property type="term" value="F:ATP binding"/>
    <property type="evidence" value="ECO:0007669"/>
    <property type="project" value="InterPro"/>
</dbReference>
<dbReference type="InterPro" id="IPR027417">
    <property type="entry name" value="P-loop_NTPase"/>
</dbReference>
<gene>
    <name evidence="5" type="ORF">BSL78_25191</name>
</gene>
<dbReference type="GO" id="GO:0006139">
    <property type="term" value="P:nucleobase-containing compound metabolic process"/>
    <property type="evidence" value="ECO:0007669"/>
    <property type="project" value="InterPro"/>
</dbReference>
<dbReference type="GO" id="GO:0019205">
    <property type="term" value="F:nucleobase-containing compound kinase activity"/>
    <property type="evidence" value="ECO:0007669"/>
    <property type="project" value="InterPro"/>
</dbReference>
<dbReference type="CDD" id="cd01428">
    <property type="entry name" value="ADK"/>
    <property type="match status" value="2"/>
</dbReference>
<evidence type="ECO:0000256" key="2">
    <source>
        <dbReference type="ARBA" id="ARBA00022741"/>
    </source>
</evidence>
<dbReference type="SUPFAM" id="SSF52540">
    <property type="entry name" value="P-loop containing nucleoside triphosphate hydrolases"/>
    <property type="match status" value="2"/>
</dbReference>
<dbReference type="PRINTS" id="PR00094">
    <property type="entry name" value="ADENYLTKNASE"/>
</dbReference>
<dbReference type="HAMAP" id="MF_00235">
    <property type="entry name" value="Adenylate_kinase_Adk"/>
    <property type="match status" value="1"/>
</dbReference>
<dbReference type="EMBL" id="MRZV01001423">
    <property type="protein sequence ID" value="PIK37968.1"/>
    <property type="molecule type" value="Genomic_DNA"/>
</dbReference>
<dbReference type="InterPro" id="IPR033690">
    <property type="entry name" value="Adenylat_kinase_CS"/>
</dbReference>
<comment type="similarity">
    <text evidence="4">Belongs to the adenylate kinase family.</text>
</comment>
<name>A0A2G8JQI2_STIJA</name>
<dbReference type="Proteomes" id="UP000230750">
    <property type="component" value="Unassembled WGS sequence"/>
</dbReference>
<dbReference type="PROSITE" id="PS00113">
    <property type="entry name" value="ADENYLATE_KINASE"/>
    <property type="match status" value="1"/>
</dbReference>
<keyword evidence="1 4" id="KW-0808">Transferase</keyword>
<accession>A0A2G8JQI2</accession>
<evidence type="ECO:0000313" key="5">
    <source>
        <dbReference type="EMBL" id="PIK37968.1"/>
    </source>
</evidence>
<keyword evidence="6" id="KW-1185">Reference proteome</keyword>
<reference evidence="5 6" key="1">
    <citation type="journal article" date="2017" name="PLoS Biol.">
        <title>The sea cucumber genome provides insights into morphological evolution and visceral regeneration.</title>
        <authorList>
            <person name="Zhang X."/>
            <person name="Sun L."/>
            <person name="Yuan J."/>
            <person name="Sun Y."/>
            <person name="Gao Y."/>
            <person name="Zhang L."/>
            <person name="Li S."/>
            <person name="Dai H."/>
            <person name="Hamel J.F."/>
            <person name="Liu C."/>
            <person name="Yu Y."/>
            <person name="Liu S."/>
            <person name="Lin W."/>
            <person name="Guo K."/>
            <person name="Jin S."/>
            <person name="Xu P."/>
            <person name="Storey K.B."/>
            <person name="Huan P."/>
            <person name="Zhang T."/>
            <person name="Zhou Y."/>
            <person name="Zhang J."/>
            <person name="Lin C."/>
            <person name="Li X."/>
            <person name="Xing L."/>
            <person name="Huo D."/>
            <person name="Sun M."/>
            <person name="Wang L."/>
            <person name="Mercier A."/>
            <person name="Li F."/>
            <person name="Yang H."/>
            <person name="Xiang J."/>
        </authorList>
    </citation>
    <scope>NUCLEOTIDE SEQUENCE [LARGE SCALE GENOMIC DNA]</scope>
    <source>
        <strain evidence="5">Shaxun</strain>
        <tissue evidence="5">Muscle</tissue>
    </source>
</reference>
<comment type="caution">
    <text evidence="5">The sequence shown here is derived from an EMBL/GenBank/DDBJ whole genome shotgun (WGS) entry which is preliminary data.</text>
</comment>
<dbReference type="InterPro" id="IPR000850">
    <property type="entry name" value="Adenylat/UMP-CMP_kin"/>
</dbReference>
<evidence type="ECO:0000256" key="3">
    <source>
        <dbReference type="ARBA" id="ARBA00022777"/>
    </source>
</evidence>
<evidence type="ECO:0000256" key="4">
    <source>
        <dbReference type="RuleBase" id="RU003330"/>
    </source>
</evidence>
<sequence>MKYPQATLMWNGLMHSGGPQSGKVTQCEKIAERYGFTSLSYDDILRAEVASGSERGQELAASMEKGELVSQDVVMTLLKEKMLSEAASSRGYLIDGYPREVQQGEAFEGTIGECLFALYFEVSDESMTARLLDQAKTSGSEDENEETIKKRVETFHNLTQPLVDHYKNRNKLKVISAESGPEDVFSEVIKLFTDVGLIPLDETAAAIEPKEQNKMNFTFVIGGPGSGKKEVAKNLAEKKNAVYISAGDLIRAEVERDPEENKELADAITIGDIVHVHKMMSLIKEAIAKFKESLEFVIEGFPRTLDQAETFSKEFEAEHKVVVLSGTSEELEQNVASRAETSGRADDTGDAAKKKISSFFDSVTAVVDYYQKEDERKDRVMEVSFKAAGEDLTNILTFISIISEDTDSGTPQA</sequence>
<dbReference type="PANTHER" id="PTHR23359">
    <property type="entry name" value="NUCLEOTIDE KINASE"/>
    <property type="match status" value="1"/>
</dbReference>
<dbReference type="STRING" id="307972.A0A2G8JQI2"/>
<dbReference type="Pfam" id="PF00406">
    <property type="entry name" value="ADK"/>
    <property type="match status" value="2"/>
</dbReference>
<proteinExistence type="inferred from homology"/>
<evidence type="ECO:0000313" key="6">
    <source>
        <dbReference type="Proteomes" id="UP000230750"/>
    </source>
</evidence>
<keyword evidence="3 4" id="KW-0418">Kinase</keyword>
<protein>
    <submittedName>
        <fullName evidence="5">Putative adenylate kinase isoenzyme 5-like isoform X2</fullName>
    </submittedName>
</protein>